<proteinExistence type="predicted"/>
<dbReference type="Pfam" id="PF03992">
    <property type="entry name" value="ABM"/>
    <property type="match status" value="1"/>
</dbReference>
<evidence type="ECO:0000259" key="1">
    <source>
        <dbReference type="PROSITE" id="PS51725"/>
    </source>
</evidence>
<dbReference type="PROSITE" id="PS51725">
    <property type="entry name" value="ABM"/>
    <property type="match status" value="1"/>
</dbReference>
<dbReference type="InterPro" id="IPR007138">
    <property type="entry name" value="ABM_dom"/>
</dbReference>
<feature type="domain" description="ABM" evidence="1">
    <location>
        <begin position="44"/>
        <end position="137"/>
    </location>
</feature>
<dbReference type="SUPFAM" id="SSF54909">
    <property type="entry name" value="Dimeric alpha+beta barrel"/>
    <property type="match status" value="1"/>
</dbReference>
<comment type="caution">
    <text evidence="2">The sequence shown here is derived from an EMBL/GenBank/DDBJ whole genome shotgun (WGS) entry which is preliminary data.</text>
</comment>
<reference evidence="2" key="1">
    <citation type="submission" date="2016-09" db="EMBL/GenBank/DDBJ databases">
        <title>Draft genome of thermotolerant cyanobacterium Desertifilum sp. strain IPPAS B-1220.</title>
        <authorList>
            <person name="Sinetova M.A."/>
            <person name="Bolakhan K."/>
            <person name="Zayadan B.K."/>
            <person name="Mironov K.S."/>
            <person name="Ustinova V."/>
            <person name="Kupriyanova E.V."/>
            <person name="Sidorov R.A."/>
            <person name="Skrypnik A.N."/>
            <person name="Gogoleva N.E."/>
            <person name="Gogolev Y.V."/>
            <person name="Los D.A."/>
        </authorList>
    </citation>
    <scope>NUCLEOTIDE SEQUENCE [LARGE SCALE GENOMIC DNA]</scope>
    <source>
        <strain evidence="2">IPPAS B-1220</strain>
    </source>
</reference>
<dbReference type="RefSeq" id="WP_069968804.1">
    <property type="nucleotide sequence ID" value="NZ_CM124774.1"/>
</dbReference>
<dbReference type="InterPro" id="IPR011008">
    <property type="entry name" value="Dimeric_a/b-barrel"/>
</dbReference>
<name>A0A1E5QFY6_9CYAN</name>
<protein>
    <recommendedName>
        <fullName evidence="1">ABM domain-containing protein</fullName>
    </recommendedName>
</protein>
<sequence>MSDRVIVLILALLLPLIVGTLNPNPAQADKAVKAISFDPASEMVNVATIYETTPTTQKEVVSEILKSSKSSTKKAPGFSTLSVLQSQDGTRAIALTQWQDLASFEAFLAQPVEEKEAKKEKEKDKEKIAIAPLRTVVFTVAKTQAPQGMVPSLRGKAALVQFDEFTVLEPDDLSTVLDSVTQGLPSITQLYPAPRSAVLLQSPESHDIALLANWGYSMEYDDPSLIPTVDLLPEEMASLTESDRHLYEVVKITAAKPEKEKD</sequence>
<dbReference type="EMBL" id="MJGC01000085">
    <property type="protein sequence ID" value="OEJ73592.1"/>
    <property type="molecule type" value="Genomic_DNA"/>
</dbReference>
<accession>A0A1E5QFY6</accession>
<dbReference type="AlphaFoldDB" id="A0A1E5QFY6"/>
<dbReference type="STRING" id="1781255.BH720_19015"/>
<dbReference type="Gene3D" id="3.30.70.100">
    <property type="match status" value="1"/>
</dbReference>
<gene>
    <name evidence="2" type="ORF">BH720_19015</name>
</gene>
<organism evidence="2">
    <name type="scientific">Desertifilum tharense IPPAS B-1220</name>
    <dbReference type="NCBI Taxonomy" id="1781255"/>
    <lineage>
        <taxon>Bacteria</taxon>
        <taxon>Bacillati</taxon>
        <taxon>Cyanobacteriota</taxon>
        <taxon>Cyanophyceae</taxon>
        <taxon>Desertifilales</taxon>
        <taxon>Desertifilaceae</taxon>
        <taxon>Desertifilum</taxon>
    </lineage>
</organism>
<evidence type="ECO:0000313" key="2">
    <source>
        <dbReference type="EMBL" id="OEJ73592.1"/>
    </source>
</evidence>